<dbReference type="Proteomes" id="UP001189429">
    <property type="component" value="Unassembled WGS sequence"/>
</dbReference>
<organism evidence="2 3">
    <name type="scientific">Prorocentrum cordatum</name>
    <dbReference type="NCBI Taxonomy" id="2364126"/>
    <lineage>
        <taxon>Eukaryota</taxon>
        <taxon>Sar</taxon>
        <taxon>Alveolata</taxon>
        <taxon>Dinophyceae</taxon>
        <taxon>Prorocentrales</taxon>
        <taxon>Prorocentraceae</taxon>
        <taxon>Prorocentrum</taxon>
    </lineage>
</organism>
<evidence type="ECO:0000313" key="3">
    <source>
        <dbReference type="Proteomes" id="UP001189429"/>
    </source>
</evidence>
<sequence length="532" mass="57286">MSAGPGPPVSVPGRFHKGEVYQRAENSLCGGDAAAAAAAPSFLRRGRSARPVPFGSPQLQLPQRRLFVEARAVVAGLEVDTSTSIGGVPPRRRRRRGIVSPLWRAPPLCAGRWCPLPGLRGRRYRRAAPGTRPADPVAFLAALRRAPACGGGPRRLAAARGRPVRRLSMTTVLPGCCQGSPAPHACRGARGSGSSSGSGSAGAEAAVAQRLDRLEKLLEELCRGKAEMRAEVTKEQLSAILKEQLTSHRSVLKEQLSGDRRLWQPETAERLHEKVLRLEAMVAEPLMRIERDVESFVGRLKIRGHSVVNKWSVAAGLAALAVGYVGRHIIRRAASSGGAGGYAALCGGVIDQAHKERDQCVGQPACPCSMGSQWFYGVVADETAELGKAVMEKNTENIVHTLNAIARDPETLAALVALLVSLIDDPAAQGKLLQLLRDLFVAESTRKALLDLLVWVFQDEYLCRLTGEFLLYSLDKDTTRPMLERQLAALVSATALDRKVQQDAGVFANQSLKDALLPRWLRHQAAAAAQAE</sequence>
<name>A0ABN9Q2C0_9DINO</name>
<dbReference type="EMBL" id="CAUYUJ010001919">
    <property type="protein sequence ID" value="CAK0798334.1"/>
    <property type="molecule type" value="Genomic_DNA"/>
</dbReference>
<gene>
    <name evidence="2" type="ORF">PCOR1329_LOCUS7108</name>
</gene>
<reference evidence="2" key="1">
    <citation type="submission" date="2023-10" db="EMBL/GenBank/DDBJ databases">
        <authorList>
            <person name="Chen Y."/>
            <person name="Shah S."/>
            <person name="Dougan E. K."/>
            <person name="Thang M."/>
            <person name="Chan C."/>
        </authorList>
    </citation>
    <scope>NUCLEOTIDE SEQUENCE [LARGE SCALE GENOMIC DNA]</scope>
</reference>
<comment type="caution">
    <text evidence="2">The sequence shown here is derived from an EMBL/GenBank/DDBJ whole genome shotgun (WGS) entry which is preliminary data.</text>
</comment>
<feature type="compositionally biased region" description="Gly residues" evidence="1">
    <location>
        <begin position="190"/>
        <end position="200"/>
    </location>
</feature>
<keyword evidence="3" id="KW-1185">Reference proteome</keyword>
<feature type="region of interest" description="Disordered" evidence="1">
    <location>
        <begin position="184"/>
        <end position="204"/>
    </location>
</feature>
<evidence type="ECO:0000256" key="1">
    <source>
        <dbReference type="SAM" id="MobiDB-lite"/>
    </source>
</evidence>
<evidence type="ECO:0000313" key="2">
    <source>
        <dbReference type="EMBL" id="CAK0798334.1"/>
    </source>
</evidence>
<accession>A0ABN9Q2C0</accession>
<protein>
    <submittedName>
        <fullName evidence="2">Uncharacterized protein</fullName>
    </submittedName>
</protein>
<proteinExistence type="predicted"/>